<dbReference type="AlphaFoldDB" id="A0AAD7GZL8"/>
<evidence type="ECO:0008006" key="3">
    <source>
        <dbReference type="Google" id="ProtNLM"/>
    </source>
</evidence>
<accession>A0AAD7GZL8</accession>
<comment type="caution">
    <text evidence="1">The sequence shown here is derived from an EMBL/GenBank/DDBJ whole genome shotgun (WGS) entry which is preliminary data.</text>
</comment>
<dbReference type="EMBL" id="JARKIB010000429">
    <property type="protein sequence ID" value="KAJ7708622.1"/>
    <property type="molecule type" value="Genomic_DNA"/>
</dbReference>
<gene>
    <name evidence="1" type="ORF">B0H16DRAFT_1901148</name>
</gene>
<name>A0AAD7GZL8_9AGAR</name>
<evidence type="ECO:0000313" key="2">
    <source>
        <dbReference type="Proteomes" id="UP001215598"/>
    </source>
</evidence>
<keyword evidence="2" id="KW-1185">Reference proteome</keyword>
<proteinExistence type="predicted"/>
<dbReference type="Proteomes" id="UP001215598">
    <property type="component" value="Unassembled WGS sequence"/>
</dbReference>
<sequence>MAAGKFGDLPTEILTHILDDPLVSLDTLYSLALLCRRLHLIALSVYFSRHEVTSVSRSLQIQMAENRDLLAVLQMALFLPDVDDLTFIFPHPSCVSISPILRELRRVETYLSRFHSVKGVTLQLDEPHSVCLSVGDEIALRAWSIGLGSLLNCILEKECSCLAVMYGAQMTRYKARNFSGPPRGSRIRRLLETFLCHSTEMPARDEGHIDIQLAPPLPSSHLRSLTIQSATLVIPPGLHWTLALLRNSNITSLTLGRGVEGAAVWSDVLPLIGSATQRLTSLDFLGADFILPLDILGLLSGLPALVHLGISSTQDSGSYPLEGPPTQLPALQTLRAPPGFVRHFVQQPLSLPSIRSICILWSEIFAPVGIRVLGTVLSDITQTLHTRGLSPSMSVSCDVTPRMTYSHELLAQYSMGGFPAFLANITALEITVTNVWNVNDLGAWIGLCPRMQRVDITLGPWSGIDLPIVLQVVKSTNFRGEMTLNGEVCNIGAENGNVA</sequence>
<reference evidence="1" key="1">
    <citation type="submission" date="2023-03" db="EMBL/GenBank/DDBJ databases">
        <title>Massive genome expansion in bonnet fungi (Mycena s.s.) driven by repeated elements and novel gene families across ecological guilds.</title>
        <authorList>
            <consortium name="Lawrence Berkeley National Laboratory"/>
            <person name="Harder C.B."/>
            <person name="Miyauchi S."/>
            <person name="Viragh M."/>
            <person name="Kuo A."/>
            <person name="Thoen E."/>
            <person name="Andreopoulos B."/>
            <person name="Lu D."/>
            <person name="Skrede I."/>
            <person name="Drula E."/>
            <person name="Henrissat B."/>
            <person name="Morin E."/>
            <person name="Kohler A."/>
            <person name="Barry K."/>
            <person name="LaButti K."/>
            <person name="Morin E."/>
            <person name="Salamov A."/>
            <person name="Lipzen A."/>
            <person name="Mereny Z."/>
            <person name="Hegedus B."/>
            <person name="Baldrian P."/>
            <person name="Stursova M."/>
            <person name="Weitz H."/>
            <person name="Taylor A."/>
            <person name="Grigoriev I.V."/>
            <person name="Nagy L.G."/>
            <person name="Martin F."/>
            <person name="Kauserud H."/>
        </authorList>
    </citation>
    <scope>NUCLEOTIDE SEQUENCE</scope>
    <source>
        <strain evidence="1">CBHHK182m</strain>
    </source>
</reference>
<evidence type="ECO:0000313" key="1">
    <source>
        <dbReference type="EMBL" id="KAJ7708622.1"/>
    </source>
</evidence>
<organism evidence="1 2">
    <name type="scientific">Mycena metata</name>
    <dbReference type="NCBI Taxonomy" id="1033252"/>
    <lineage>
        <taxon>Eukaryota</taxon>
        <taxon>Fungi</taxon>
        <taxon>Dikarya</taxon>
        <taxon>Basidiomycota</taxon>
        <taxon>Agaricomycotina</taxon>
        <taxon>Agaricomycetes</taxon>
        <taxon>Agaricomycetidae</taxon>
        <taxon>Agaricales</taxon>
        <taxon>Marasmiineae</taxon>
        <taxon>Mycenaceae</taxon>
        <taxon>Mycena</taxon>
    </lineage>
</organism>
<protein>
    <recommendedName>
        <fullName evidence="3">F-box domain-containing protein</fullName>
    </recommendedName>
</protein>